<dbReference type="Pfam" id="PF15882">
    <property type="entry name" value="DUF4735"/>
    <property type="match status" value="1"/>
</dbReference>
<sequence length="422" mass="48251">MKTAYQDKLPMAKLVTILSTLVLFCFNNVESQLDKNNKTLLESILNGATEGVVKTVNFMNTDYSEMNMDGVFGMRLCQGILYGTMEDCSRPDFSCPSELVDKLKDLYNQLNISCNKALPYIQAEKENYYNIYLPAIEAPCMLNYIPETFPPASVDNINTNIVYEGQKGNYCYSSIMGTSKVGERAPPKCTIPEECWKMATVKGTVGYYTTHQLLYLIYGEHNECHEELEELIRRDNFTSMRDMERYLCQQIHLDATYRERNSEMQVEAEDLFLEQVLLCSVLGFQNFFTEKWMRMVISWQTARGCFTNPPHLLQMEYALDKDNFKILALEKQLLEEGDRMDPVTKYDIKSHMSDLLTQYDLLTLMLQSLVHSFNLSRGVPMSRSLLNEKVVNGDCLAHKTGLGAGALAAFIRHIVGLLYSSN</sequence>
<proteinExistence type="predicted"/>
<dbReference type="GO" id="GO:0016020">
    <property type="term" value="C:membrane"/>
    <property type="evidence" value="ECO:0007669"/>
    <property type="project" value="TreeGrafter"/>
</dbReference>
<reference evidence="1" key="1">
    <citation type="submission" date="2014-12" db="EMBL/GenBank/DDBJ databases">
        <title>Insight into the proteome of Arion vulgaris.</title>
        <authorList>
            <person name="Aradska J."/>
            <person name="Bulat T."/>
            <person name="Smidak R."/>
            <person name="Sarate P."/>
            <person name="Gangsoo J."/>
            <person name="Sialana F."/>
            <person name="Bilban M."/>
            <person name="Lubec G."/>
        </authorList>
    </citation>
    <scope>NUCLEOTIDE SEQUENCE</scope>
    <source>
        <tissue evidence="1">Skin</tissue>
    </source>
</reference>
<dbReference type="GO" id="GO:0005829">
    <property type="term" value="C:cytosol"/>
    <property type="evidence" value="ECO:0007669"/>
    <property type="project" value="TreeGrafter"/>
</dbReference>
<protein>
    <submittedName>
        <fullName evidence="1">Uncharacterized protein</fullName>
    </submittedName>
</protein>
<dbReference type="PANTHER" id="PTHR33539:SF1">
    <property type="entry name" value="UPF0764 PROTEIN C16ORF89"/>
    <property type="match status" value="1"/>
</dbReference>
<dbReference type="InterPro" id="IPR031751">
    <property type="entry name" value="DUF4735"/>
</dbReference>
<name>A0A0B6Z888_9EUPU</name>
<dbReference type="PANTHER" id="PTHR33539">
    <property type="entry name" value="UPF0764 PROTEIN C16ORF89"/>
    <property type="match status" value="1"/>
</dbReference>
<dbReference type="EMBL" id="HACG01017883">
    <property type="protein sequence ID" value="CEK64748.1"/>
    <property type="molecule type" value="Transcribed_RNA"/>
</dbReference>
<organism evidence="1">
    <name type="scientific">Arion vulgaris</name>
    <dbReference type="NCBI Taxonomy" id="1028688"/>
    <lineage>
        <taxon>Eukaryota</taxon>
        <taxon>Metazoa</taxon>
        <taxon>Spiralia</taxon>
        <taxon>Lophotrochozoa</taxon>
        <taxon>Mollusca</taxon>
        <taxon>Gastropoda</taxon>
        <taxon>Heterobranchia</taxon>
        <taxon>Euthyneura</taxon>
        <taxon>Panpulmonata</taxon>
        <taxon>Eupulmonata</taxon>
        <taxon>Stylommatophora</taxon>
        <taxon>Helicina</taxon>
        <taxon>Arionoidea</taxon>
        <taxon>Arionidae</taxon>
        <taxon>Arion</taxon>
    </lineage>
</organism>
<dbReference type="AlphaFoldDB" id="A0A0B6Z888"/>
<evidence type="ECO:0000313" key="1">
    <source>
        <dbReference type="EMBL" id="CEK64748.1"/>
    </source>
</evidence>
<gene>
    <name evidence="1" type="primary">ORF52773</name>
</gene>
<accession>A0A0B6Z888</accession>